<dbReference type="InterPro" id="IPR036390">
    <property type="entry name" value="WH_DNA-bd_sf"/>
</dbReference>
<name>G4RQ72_THETK</name>
<gene>
    <name evidence="2" type="primary">lrp</name>
    <name evidence="2" type="ordered locus">TTX_0030</name>
</gene>
<reference evidence="2 3" key="1">
    <citation type="journal article" date="2011" name="PLoS ONE">
        <title>The complete genome sequence of Thermoproteus tenax: a physiologically versatile member of the Crenarchaeota.</title>
        <authorList>
            <person name="Siebers B."/>
            <person name="Zaparty M."/>
            <person name="Raddatz G."/>
            <person name="Tjaden B."/>
            <person name="Albers S.V."/>
            <person name="Bell S.D."/>
            <person name="Blombach F."/>
            <person name="Kletzin A."/>
            <person name="Kyrpides N."/>
            <person name="Lanz C."/>
            <person name="Plagens A."/>
            <person name="Rampp M."/>
            <person name="Rosinus A."/>
            <person name="von Jan M."/>
            <person name="Makarova K.S."/>
            <person name="Klenk H.P."/>
            <person name="Schuster S.C."/>
            <person name="Hensel R."/>
        </authorList>
    </citation>
    <scope>NUCLEOTIDE SEQUENCE [LARGE SCALE GENOMIC DNA]</scope>
    <source>
        <strain evidence="3">ATCC 35583 / DSM 2078 / JCM 9277 / NBRC 100435 / Kra 1</strain>
    </source>
</reference>
<organism evidence="2 3">
    <name type="scientific">Thermoproteus tenax (strain ATCC 35583 / DSM 2078 / JCM 9277 / NBRC 100435 / Kra 1)</name>
    <dbReference type="NCBI Taxonomy" id="768679"/>
    <lineage>
        <taxon>Archaea</taxon>
        <taxon>Thermoproteota</taxon>
        <taxon>Thermoprotei</taxon>
        <taxon>Thermoproteales</taxon>
        <taxon>Thermoproteaceae</taxon>
        <taxon>Thermoproteus</taxon>
    </lineage>
</organism>
<dbReference type="AlphaFoldDB" id="G4RQ72"/>
<dbReference type="KEGG" id="ttn:TTX_0030"/>
<accession>G4RQ72</accession>
<dbReference type="SUPFAM" id="SSF46785">
    <property type="entry name" value="Winged helix' DNA-binding domain"/>
    <property type="match status" value="1"/>
</dbReference>
<evidence type="ECO:0000256" key="1">
    <source>
        <dbReference type="SAM" id="MobiDB-lite"/>
    </source>
</evidence>
<dbReference type="EMBL" id="FN869859">
    <property type="protein sequence ID" value="CCC80709.1"/>
    <property type="molecule type" value="Genomic_DNA"/>
</dbReference>
<dbReference type="eggNOG" id="arCOG00744">
    <property type="taxonomic scope" value="Archaea"/>
</dbReference>
<feature type="compositionally biased region" description="Basic and acidic residues" evidence="1">
    <location>
        <begin position="229"/>
        <end position="238"/>
    </location>
</feature>
<protein>
    <submittedName>
        <fullName evidence="2">Transcriptional regulator, Lrp/AsnC family</fullName>
    </submittedName>
</protein>
<proteinExistence type="predicted"/>
<dbReference type="STRING" id="768679.TTX_0030"/>
<feature type="region of interest" description="Disordered" evidence="1">
    <location>
        <begin position="227"/>
        <end position="248"/>
    </location>
</feature>
<dbReference type="Proteomes" id="UP000002654">
    <property type="component" value="Chromosome"/>
</dbReference>
<sequence>MCAIDEKDLEVLRAAFKGGGRFYAIYRQSNLSLATAWRRTKKLIKLGYLRERGDLIEPTEKALVVLAHHGEVGALVQLAHKYDVDKRTLASFIKEVCKRVGSLDYVIAERLPELLKVFNFVDLYDFVDTELEPVVAKLYLEYCAPCVVRVDGNAFLFGDGYVLAAYCRLCDKGGQYVLFHKCPYAERFFSQMKKEFINAEARDSHEAKQERLSKGELLGGRAVGAQLEHSSESGGGDHKTRRCGSSLA</sequence>
<evidence type="ECO:0000313" key="3">
    <source>
        <dbReference type="Proteomes" id="UP000002654"/>
    </source>
</evidence>
<dbReference type="PaxDb" id="768679-TTX_0030"/>
<evidence type="ECO:0000313" key="2">
    <source>
        <dbReference type="EMBL" id="CCC80709.1"/>
    </source>
</evidence>
<keyword evidence="3" id="KW-1185">Reference proteome</keyword>
<dbReference type="PATRIC" id="fig|768679.9.peg.32"/>
<dbReference type="HOGENOM" id="CLU_1324081_0_0_2"/>